<dbReference type="PANTHER" id="PTHR39335:SF1">
    <property type="entry name" value="BLL4220 PROTEIN"/>
    <property type="match status" value="1"/>
</dbReference>
<feature type="chain" id="PRO_5031073722" evidence="1">
    <location>
        <begin position="24"/>
        <end position="125"/>
    </location>
</feature>
<organism evidence="2 3">
    <name type="scientific">Pigmentiphaga litoralis</name>
    <dbReference type="NCBI Taxonomy" id="516702"/>
    <lineage>
        <taxon>Bacteria</taxon>
        <taxon>Pseudomonadati</taxon>
        <taxon>Pseudomonadota</taxon>
        <taxon>Betaproteobacteria</taxon>
        <taxon>Burkholderiales</taxon>
        <taxon>Alcaligenaceae</taxon>
        <taxon>Pigmentiphaga</taxon>
    </lineage>
</organism>
<name>A0A7Y9IS64_9BURK</name>
<dbReference type="RefSeq" id="WP_179583359.1">
    <property type="nucleotide sequence ID" value="NZ_JACBYR010000001.1"/>
</dbReference>
<dbReference type="GO" id="GO:0043448">
    <property type="term" value="P:alkane catabolic process"/>
    <property type="evidence" value="ECO:0007669"/>
    <property type="project" value="TreeGrafter"/>
</dbReference>
<dbReference type="AlphaFoldDB" id="A0A7Y9IS64"/>
<feature type="signal peptide" evidence="1">
    <location>
        <begin position="1"/>
        <end position="23"/>
    </location>
</feature>
<comment type="caution">
    <text evidence="2">The sequence shown here is derived from an EMBL/GenBank/DDBJ whole genome shotgun (WGS) entry which is preliminary data.</text>
</comment>
<evidence type="ECO:0000313" key="3">
    <source>
        <dbReference type="Proteomes" id="UP000542125"/>
    </source>
</evidence>
<dbReference type="EMBL" id="JACBYR010000001">
    <property type="protein sequence ID" value="NYE81379.1"/>
    <property type="molecule type" value="Genomic_DNA"/>
</dbReference>
<accession>A0A7Y9IS64</accession>
<keyword evidence="1" id="KW-0732">Signal</keyword>
<dbReference type="InterPro" id="IPR005297">
    <property type="entry name" value="Lipoprotein_repeat"/>
</dbReference>
<dbReference type="Proteomes" id="UP000542125">
    <property type="component" value="Unassembled WGS sequence"/>
</dbReference>
<keyword evidence="3" id="KW-1185">Reference proteome</keyword>
<gene>
    <name evidence="2" type="ORF">FHW18_000650</name>
</gene>
<dbReference type="PANTHER" id="PTHR39335">
    <property type="entry name" value="BLL4220 PROTEIN"/>
    <property type="match status" value="1"/>
</dbReference>
<dbReference type="InterPro" id="IPR014558">
    <property type="entry name" value="UCP029720"/>
</dbReference>
<dbReference type="Pfam" id="PF03640">
    <property type="entry name" value="Lipoprotein_15"/>
    <property type="match status" value="2"/>
</dbReference>
<sequence>MRIRLLPALTLAIASSFVSLAHAQVPVKMADGVLVTSAGMTLYTFDKDVANSGKSTCNGPCATLWPPAMAAANAKPEGDMTIITRDDGAKQWAVKGMPLYTYANDKKAGDKTGDNFKEVWHVVKK</sequence>
<reference evidence="2 3" key="1">
    <citation type="submission" date="2020-07" db="EMBL/GenBank/DDBJ databases">
        <title>Genomic Encyclopedia of Type Strains, Phase IV (KMG-V): Genome sequencing to study the core and pangenomes of soil and plant-associated prokaryotes.</title>
        <authorList>
            <person name="Whitman W."/>
        </authorList>
    </citation>
    <scope>NUCLEOTIDE SEQUENCE [LARGE SCALE GENOMIC DNA]</scope>
    <source>
        <strain evidence="2 3">SAS40</strain>
    </source>
</reference>
<evidence type="ECO:0000313" key="2">
    <source>
        <dbReference type="EMBL" id="NYE81379.1"/>
    </source>
</evidence>
<evidence type="ECO:0000256" key="1">
    <source>
        <dbReference type="SAM" id="SignalP"/>
    </source>
</evidence>
<proteinExistence type="predicted"/>
<keyword evidence="2" id="KW-0449">Lipoprotein</keyword>
<dbReference type="PIRSF" id="PIRSF029720">
    <property type="entry name" value="UCP029720"/>
    <property type="match status" value="1"/>
</dbReference>
<protein>
    <submittedName>
        <fullName evidence="2">Putative lipoprotein with Yx(FWY)xxD motif</fullName>
    </submittedName>
</protein>